<sequence>MDSHCRVRAPGAAQPADCPPPTTQHAALAARLGHARLHTLYDQATWSEGPAWWEAQRTLVWSDVVGRRVLGWREDGAVDVLLDATAFTNGNAVDTQQRLVHCEHGRRAITRSDVDGRADLLVGRFEGKRLNSPNDLIVARDGAIWFTDPPFGLRKPSQGCPGPQELDHHGVYRLPPDGGALHCMVNLDHPNGLAFSPDERVLYVSQTPEGGPGAPEITALDWHDGALHNRRRFAVVPEGLPDGFCVDRQGWLWSSSGAGVCVFDSDGHLLGLVPTPHTASNCSFDLAQRRLFITGGSTLWLLDLQRLRAATNTTAPPGGSVRDWPCGGSALDPATFRQ</sequence>
<dbReference type="InterPro" id="IPR013658">
    <property type="entry name" value="SGL"/>
</dbReference>
<feature type="binding site" evidence="3">
    <location>
        <position position="242"/>
    </location>
    <ligand>
        <name>a divalent metal cation</name>
        <dbReference type="ChEBI" id="CHEBI:60240"/>
    </ligand>
</feature>
<feature type="binding site" evidence="3">
    <location>
        <position position="134"/>
    </location>
    <ligand>
        <name>substrate</name>
    </ligand>
</feature>
<comment type="caution">
    <text evidence="6">The sequence shown here is derived from an EMBL/GenBank/DDBJ whole genome shotgun (WGS) entry which is preliminary data.</text>
</comment>
<dbReference type="PRINTS" id="PR01790">
    <property type="entry name" value="SMP30FAMILY"/>
</dbReference>
<organism evidence="6 7">
    <name type="scientific">Xanthomonas oryzae</name>
    <dbReference type="NCBI Taxonomy" id="347"/>
    <lineage>
        <taxon>Bacteria</taxon>
        <taxon>Pseudomonadati</taxon>
        <taxon>Pseudomonadota</taxon>
        <taxon>Gammaproteobacteria</taxon>
        <taxon>Lysobacterales</taxon>
        <taxon>Lysobacteraceae</taxon>
        <taxon>Xanthomonas</taxon>
    </lineage>
</organism>
<dbReference type="EMBL" id="LHUJ01000103">
    <property type="protein sequence ID" value="KOR47146.1"/>
    <property type="molecule type" value="Genomic_DNA"/>
</dbReference>
<feature type="binding site" evidence="3">
    <location>
        <position position="191"/>
    </location>
    <ligand>
        <name>a divalent metal cation</name>
        <dbReference type="ChEBI" id="CHEBI:60240"/>
    </ligand>
</feature>
<feature type="domain" description="SMP-30/Gluconolactonase/LRE-like region" evidence="5">
    <location>
        <begin position="46"/>
        <end position="294"/>
    </location>
</feature>
<dbReference type="RefSeq" id="WP_019301384.1">
    <property type="nucleotide sequence ID" value="NZ_CP036251.1"/>
</dbReference>
<dbReference type="PANTHER" id="PTHR47572">
    <property type="entry name" value="LIPOPROTEIN-RELATED"/>
    <property type="match status" value="1"/>
</dbReference>
<feature type="binding site" evidence="3">
    <location>
        <position position="48"/>
    </location>
    <ligand>
        <name>a divalent metal cation</name>
        <dbReference type="ChEBI" id="CHEBI:60240"/>
    </ligand>
</feature>
<dbReference type="Gene3D" id="2.120.10.30">
    <property type="entry name" value="TolB, C-terminal domain"/>
    <property type="match status" value="1"/>
</dbReference>
<dbReference type="Pfam" id="PF08450">
    <property type="entry name" value="SGL"/>
    <property type="match status" value="1"/>
</dbReference>
<dbReference type="InterPro" id="IPR005511">
    <property type="entry name" value="SMP-30"/>
</dbReference>
<keyword evidence="3" id="KW-0479">Metal-binding</keyword>
<proteinExistence type="predicted"/>
<keyword evidence="3" id="KW-0862">Zinc</keyword>
<dbReference type="AlphaFoldDB" id="A0AAP0ZPZ6"/>
<accession>A0AAP0ZPZ6</accession>
<evidence type="ECO:0000313" key="6">
    <source>
        <dbReference type="EMBL" id="KOR47146.1"/>
    </source>
</evidence>
<evidence type="ECO:0000256" key="1">
    <source>
        <dbReference type="ARBA" id="ARBA00022801"/>
    </source>
</evidence>
<feature type="region of interest" description="Disordered" evidence="4">
    <location>
        <begin position="1"/>
        <end position="23"/>
    </location>
</feature>
<evidence type="ECO:0000256" key="4">
    <source>
        <dbReference type="SAM" id="MobiDB-lite"/>
    </source>
</evidence>
<reference evidence="6 7" key="1">
    <citation type="submission" date="2015-07" db="EMBL/GenBank/DDBJ databases">
        <authorList>
            <consortium name="Consortium for Microbial Forensics and Genomics (microFORGE)"/>
            <person name="Knight B.M."/>
            <person name="Roberts D.P."/>
            <person name="Lin D."/>
            <person name="Hari K."/>
            <person name="Fletcher J."/>
            <person name="Melcher U."/>
            <person name="Blagden T."/>
            <person name="Winegar R.A."/>
        </authorList>
    </citation>
    <scope>NUCLEOTIDE SEQUENCE [LARGE SCALE GENOMIC DNA]</scope>
    <source>
        <strain evidence="6 7">X11-5A</strain>
    </source>
</reference>
<dbReference type="PANTHER" id="PTHR47572:SF4">
    <property type="entry name" value="LACTONASE DRP35"/>
    <property type="match status" value="1"/>
</dbReference>
<comment type="cofactor">
    <cofactor evidence="3">
        <name>Zn(2+)</name>
        <dbReference type="ChEBI" id="CHEBI:29105"/>
    </cofactor>
    <text evidence="3">Binds 1 divalent metal cation per subunit.</text>
</comment>
<evidence type="ECO:0000256" key="2">
    <source>
        <dbReference type="PIRSR" id="PIRSR605511-1"/>
    </source>
</evidence>
<evidence type="ECO:0000256" key="3">
    <source>
        <dbReference type="PIRSR" id="PIRSR605511-2"/>
    </source>
</evidence>
<dbReference type="GO" id="GO:0046872">
    <property type="term" value="F:metal ion binding"/>
    <property type="evidence" value="ECO:0007669"/>
    <property type="project" value="UniProtKB-KW"/>
</dbReference>
<name>A0AAP0ZPZ6_9XANT</name>
<dbReference type="GO" id="GO:0016787">
    <property type="term" value="F:hydrolase activity"/>
    <property type="evidence" value="ECO:0007669"/>
    <property type="project" value="UniProtKB-KW"/>
</dbReference>
<gene>
    <name evidence="6" type="ORF">ADT25_05260</name>
</gene>
<dbReference type="InterPro" id="IPR011042">
    <property type="entry name" value="6-blade_b-propeller_TolB-like"/>
</dbReference>
<feature type="active site" description="Proton donor/acceptor" evidence="2">
    <location>
        <position position="242"/>
    </location>
</feature>
<evidence type="ECO:0000313" key="7">
    <source>
        <dbReference type="Proteomes" id="UP000036790"/>
    </source>
</evidence>
<dbReference type="SUPFAM" id="SSF63829">
    <property type="entry name" value="Calcium-dependent phosphotriesterase"/>
    <property type="match status" value="1"/>
</dbReference>
<dbReference type="InterPro" id="IPR051262">
    <property type="entry name" value="SMP-30/CGR1_Lactonase"/>
</dbReference>
<dbReference type="Proteomes" id="UP000036790">
    <property type="component" value="Unassembled WGS sequence"/>
</dbReference>
<evidence type="ECO:0000259" key="5">
    <source>
        <dbReference type="Pfam" id="PF08450"/>
    </source>
</evidence>
<reference evidence="6 7" key="2">
    <citation type="submission" date="2015-09" db="EMBL/GenBank/DDBJ databases">
        <title>Draft genome sequence of Xanthomonas oryzae pv. USA str. X11-5A.</title>
        <authorList>
            <person name="Knight B.M."/>
            <person name="Roberts D.P."/>
            <person name="Lin D."/>
            <person name="Hari K."/>
            <person name="Fletcher J."/>
            <person name="Melcher U."/>
            <person name="Blagden T."/>
            <person name="Winegar R.A."/>
        </authorList>
    </citation>
    <scope>NUCLEOTIDE SEQUENCE [LARGE SCALE GENOMIC DNA]</scope>
    <source>
        <strain evidence="6 7">X11-5A</strain>
    </source>
</reference>
<protein>
    <submittedName>
        <fullName evidence="6">Gluconolactonase</fullName>
    </submittedName>
</protein>
<keyword evidence="1" id="KW-0378">Hydrolase</keyword>